<dbReference type="REBASE" id="364457">
    <property type="entry name" value="GbaPX52ORF3096P"/>
</dbReference>
<dbReference type="RefSeq" id="WP_149110916.1">
    <property type="nucleotide sequence ID" value="NZ_CP042425.1"/>
</dbReference>
<dbReference type="EMBL" id="CP042425">
    <property type="protein sequence ID" value="QEL16156.1"/>
    <property type="molecule type" value="Genomic_DNA"/>
</dbReference>
<feature type="compositionally biased region" description="Pro residues" evidence="1">
    <location>
        <begin position="260"/>
        <end position="269"/>
    </location>
</feature>
<dbReference type="Pfam" id="PF04555">
    <property type="entry name" value="XhoI"/>
    <property type="match status" value="1"/>
</dbReference>
<evidence type="ECO:0000313" key="3">
    <source>
        <dbReference type="Proteomes" id="UP000324974"/>
    </source>
</evidence>
<dbReference type="GO" id="GO:0009036">
    <property type="term" value="F:type II site-specific deoxyribonuclease activity"/>
    <property type="evidence" value="ECO:0007669"/>
    <property type="project" value="UniProtKB-EC"/>
</dbReference>
<feature type="region of interest" description="Disordered" evidence="1">
    <location>
        <begin position="244"/>
        <end position="269"/>
    </location>
</feature>
<keyword evidence="2" id="KW-0378">Hydrolase</keyword>
<accession>A0A5C1ADS2</accession>
<dbReference type="EC" id="3.1.21.4" evidence="2"/>
<evidence type="ECO:0000313" key="2">
    <source>
        <dbReference type="EMBL" id="QEL16156.1"/>
    </source>
</evidence>
<dbReference type="OrthoDB" id="3638769at2"/>
<sequence>MNILLDNLDKRLAKAVKHFWQLRGDQAQSQGGVRGDKDRGDRGAVTGGKHLDGFRGLVADLLIASGLKDATIYWRKKTELPGWFRAEKNWDLLVVADNKLVAIVEFKSHVGSFGNNFNNRTEEVLGNATDLWAAYEEGAFKPSERPWLGYLMLLEDAPGSNTPVRVKEPHFDTSPEFQNASYRVRYEQLLTKLVRRRLYDAACFITSSRTAGRKGTYSEPSSELSFRTFVTSLLGRAIAVAQMQPPGPTDIPKVEVGPVAEPPPEMGGE</sequence>
<dbReference type="GO" id="GO:0009307">
    <property type="term" value="P:DNA restriction-modification system"/>
    <property type="evidence" value="ECO:0007669"/>
    <property type="project" value="InterPro"/>
</dbReference>
<dbReference type="InterPro" id="IPR007636">
    <property type="entry name" value="Restrct_endonuc_II_XhoI"/>
</dbReference>
<name>A0A5C1ADS2_9BACT</name>
<dbReference type="KEGG" id="lrs:PX52LOC_03095"/>
<dbReference type="Proteomes" id="UP000324974">
    <property type="component" value="Chromosome"/>
</dbReference>
<evidence type="ECO:0000256" key="1">
    <source>
        <dbReference type="SAM" id="MobiDB-lite"/>
    </source>
</evidence>
<proteinExistence type="predicted"/>
<gene>
    <name evidence="2" type="primary">paeR7IR</name>
    <name evidence="2" type="ORF">PX52LOC_03095</name>
</gene>
<organism evidence="2 3">
    <name type="scientific">Limnoglobus roseus</name>
    <dbReference type="NCBI Taxonomy" id="2598579"/>
    <lineage>
        <taxon>Bacteria</taxon>
        <taxon>Pseudomonadati</taxon>
        <taxon>Planctomycetota</taxon>
        <taxon>Planctomycetia</taxon>
        <taxon>Gemmatales</taxon>
        <taxon>Gemmataceae</taxon>
        <taxon>Limnoglobus</taxon>
    </lineage>
</organism>
<dbReference type="GO" id="GO:0003677">
    <property type="term" value="F:DNA binding"/>
    <property type="evidence" value="ECO:0007669"/>
    <property type="project" value="InterPro"/>
</dbReference>
<reference evidence="3" key="1">
    <citation type="submission" date="2019-08" db="EMBL/GenBank/DDBJ databases">
        <title>Limnoglobus roseus gen. nov., sp. nov., a novel freshwater planctomycete with a giant genome from the family Gemmataceae.</title>
        <authorList>
            <person name="Kulichevskaya I.S."/>
            <person name="Naumoff D.G."/>
            <person name="Miroshnikov K."/>
            <person name="Ivanova A."/>
            <person name="Philippov D.A."/>
            <person name="Hakobyan A."/>
            <person name="Rijpstra I.C."/>
            <person name="Sinninghe Damste J.S."/>
            <person name="Liesack W."/>
            <person name="Dedysh S.N."/>
        </authorList>
    </citation>
    <scope>NUCLEOTIDE SEQUENCE [LARGE SCALE GENOMIC DNA]</scope>
    <source>
        <strain evidence="3">PX52</strain>
    </source>
</reference>
<dbReference type="AlphaFoldDB" id="A0A5C1ADS2"/>
<keyword evidence="3" id="KW-1185">Reference proteome</keyword>
<protein>
    <submittedName>
        <fullName evidence="2">Type-2 restriction enzyme PaeR7I</fullName>
        <ecNumber evidence="2">3.1.21.4</ecNumber>
    </submittedName>
</protein>